<dbReference type="InterPro" id="IPR046087">
    <property type="entry name" value="DUF6105"/>
</dbReference>
<evidence type="ECO:0000256" key="1">
    <source>
        <dbReference type="SAM" id="Phobius"/>
    </source>
</evidence>
<name>A0A2G1QRM7_9HYPH</name>
<dbReference type="Pfam" id="PF19600">
    <property type="entry name" value="DUF6105"/>
    <property type="match status" value="1"/>
</dbReference>
<keyword evidence="1" id="KW-0812">Transmembrane</keyword>
<dbReference type="AlphaFoldDB" id="A0A2G1QRM7"/>
<dbReference type="RefSeq" id="WP_099304608.1">
    <property type="nucleotide sequence ID" value="NZ_PDVP01000002.1"/>
</dbReference>
<dbReference type="Proteomes" id="UP000221168">
    <property type="component" value="Unassembled WGS sequence"/>
</dbReference>
<protein>
    <submittedName>
        <fullName evidence="2">Uncharacterized protein</fullName>
    </submittedName>
</protein>
<evidence type="ECO:0000313" key="2">
    <source>
        <dbReference type="EMBL" id="PHP68110.1"/>
    </source>
</evidence>
<gene>
    <name evidence="2" type="ORF">CSC94_05480</name>
</gene>
<evidence type="ECO:0000313" key="3">
    <source>
        <dbReference type="Proteomes" id="UP000221168"/>
    </source>
</evidence>
<keyword evidence="1" id="KW-0472">Membrane</keyword>
<dbReference type="OrthoDB" id="7906687at2"/>
<dbReference type="EMBL" id="PDVP01000002">
    <property type="protein sequence ID" value="PHP68110.1"/>
    <property type="molecule type" value="Genomic_DNA"/>
</dbReference>
<keyword evidence="3" id="KW-1185">Reference proteome</keyword>
<keyword evidence="1" id="KW-1133">Transmembrane helix</keyword>
<comment type="caution">
    <text evidence="2">The sequence shown here is derived from an EMBL/GenBank/DDBJ whole genome shotgun (WGS) entry which is preliminary data.</text>
</comment>
<proteinExistence type="predicted"/>
<reference evidence="2 3" key="1">
    <citation type="submission" date="2017-10" db="EMBL/GenBank/DDBJ databases">
        <title>Sedimentibacterium mangrovi gen. nov., sp. nov., a novel member of family Phyllobacteriacea isolated from mangrove sediment.</title>
        <authorList>
            <person name="Liao H."/>
            <person name="Tian Y."/>
        </authorList>
    </citation>
    <scope>NUCLEOTIDE SEQUENCE [LARGE SCALE GENOMIC DNA]</scope>
    <source>
        <strain evidence="2 3">X9-2-2</strain>
    </source>
</reference>
<sequence>MRYILILWAAPIGLFGVWYFLSLNDMNFGTIFLSRALHDAVFELYGEMLGVAPDKIPLLILEALAFDSLFIAALYAYRRRKLIRAWWVDRKARAMLAAAAASMAETQAAGERPAATLHPAE</sequence>
<feature type="transmembrane region" description="Helical" evidence="1">
    <location>
        <begin position="56"/>
        <end position="77"/>
    </location>
</feature>
<organism evidence="2 3">
    <name type="scientific">Zhengella mangrovi</name>
    <dbReference type="NCBI Taxonomy" id="1982044"/>
    <lineage>
        <taxon>Bacteria</taxon>
        <taxon>Pseudomonadati</taxon>
        <taxon>Pseudomonadota</taxon>
        <taxon>Alphaproteobacteria</taxon>
        <taxon>Hyphomicrobiales</taxon>
        <taxon>Notoacmeibacteraceae</taxon>
        <taxon>Zhengella</taxon>
    </lineage>
</organism>
<feature type="transmembrane region" description="Helical" evidence="1">
    <location>
        <begin position="5"/>
        <end position="21"/>
    </location>
</feature>
<accession>A0A2G1QRM7</accession>